<accession>A0A0M9FYU8</accession>
<dbReference type="GeneID" id="26906155"/>
<feature type="region of interest" description="Disordered" evidence="1">
    <location>
        <begin position="1"/>
        <end position="38"/>
    </location>
</feature>
<evidence type="ECO:0000313" key="4">
    <source>
        <dbReference type="Proteomes" id="UP000037923"/>
    </source>
</evidence>
<name>A0A0M9FYU8_LEPPY</name>
<reference evidence="3 4" key="1">
    <citation type="submission" date="2015-07" db="EMBL/GenBank/DDBJ databases">
        <title>High-quality genome of monoxenous trypanosomatid Leptomonas pyrrhocoris.</title>
        <authorList>
            <person name="Flegontov P."/>
            <person name="Butenko A."/>
            <person name="Firsov S."/>
            <person name="Vlcek C."/>
            <person name="Logacheva M.D."/>
            <person name="Field M."/>
            <person name="Filatov D."/>
            <person name="Flegontova O."/>
            <person name="Gerasimov E."/>
            <person name="Jackson A.P."/>
            <person name="Kelly S."/>
            <person name="Opperdoes F."/>
            <person name="O'Reilly A."/>
            <person name="Votypka J."/>
            <person name="Yurchenko V."/>
            <person name="Lukes J."/>
        </authorList>
    </citation>
    <scope>NUCLEOTIDE SEQUENCE [LARGE SCALE GENOMIC DNA]</scope>
    <source>
        <strain evidence="3">H10</strain>
    </source>
</reference>
<keyword evidence="4" id="KW-1185">Reference proteome</keyword>
<keyword evidence="2" id="KW-0812">Transmembrane</keyword>
<dbReference type="AlphaFoldDB" id="A0A0M9FYU8"/>
<dbReference type="EMBL" id="LGTL01000012">
    <property type="protein sequence ID" value="KPA78746.1"/>
    <property type="molecule type" value="Genomic_DNA"/>
</dbReference>
<protein>
    <submittedName>
        <fullName evidence="3">Uncharacterized protein</fullName>
    </submittedName>
</protein>
<feature type="compositionally biased region" description="Basic and acidic residues" evidence="1">
    <location>
        <begin position="107"/>
        <end position="122"/>
    </location>
</feature>
<gene>
    <name evidence="3" type="ORF">ABB37_05865</name>
</gene>
<keyword evidence="2" id="KW-0472">Membrane</keyword>
<dbReference type="Gene3D" id="1.20.58.340">
    <property type="entry name" value="Magnesium transport protein CorA, transmembrane region"/>
    <property type="match status" value="1"/>
</dbReference>
<dbReference type="RefSeq" id="XP_015657186.1">
    <property type="nucleotide sequence ID" value="XM_015804052.1"/>
</dbReference>
<feature type="region of interest" description="Disordered" evidence="1">
    <location>
        <begin position="61"/>
        <end position="143"/>
    </location>
</feature>
<feature type="region of interest" description="Disordered" evidence="1">
    <location>
        <begin position="717"/>
        <end position="740"/>
    </location>
</feature>
<comment type="caution">
    <text evidence="3">The sequence shown here is derived from an EMBL/GenBank/DDBJ whole genome shotgun (WGS) entry which is preliminary data.</text>
</comment>
<feature type="transmembrane region" description="Helical" evidence="2">
    <location>
        <begin position="828"/>
        <end position="850"/>
    </location>
</feature>
<organism evidence="3 4">
    <name type="scientific">Leptomonas pyrrhocoris</name>
    <name type="common">Firebug parasite</name>
    <dbReference type="NCBI Taxonomy" id="157538"/>
    <lineage>
        <taxon>Eukaryota</taxon>
        <taxon>Discoba</taxon>
        <taxon>Euglenozoa</taxon>
        <taxon>Kinetoplastea</taxon>
        <taxon>Metakinetoplastina</taxon>
        <taxon>Trypanosomatida</taxon>
        <taxon>Trypanosomatidae</taxon>
        <taxon>Leishmaniinae</taxon>
        <taxon>Leptomonas</taxon>
    </lineage>
</organism>
<feature type="transmembrane region" description="Helical" evidence="2">
    <location>
        <begin position="579"/>
        <end position="601"/>
    </location>
</feature>
<feature type="compositionally biased region" description="Acidic residues" evidence="1">
    <location>
        <begin position="129"/>
        <end position="143"/>
    </location>
</feature>
<proteinExistence type="predicted"/>
<dbReference type="SUPFAM" id="SSF143865">
    <property type="entry name" value="CorA soluble domain-like"/>
    <property type="match status" value="1"/>
</dbReference>
<dbReference type="Proteomes" id="UP000037923">
    <property type="component" value="Unassembled WGS sequence"/>
</dbReference>
<evidence type="ECO:0000256" key="1">
    <source>
        <dbReference type="SAM" id="MobiDB-lite"/>
    </source>
</evidence>
<evidence type="ECO:0000313" key="3">
    <source>
        <dbReference type="EMBL" id="KPA78747.1"/>
    </source>
</evidence>
<dbReference type="VEuPathDB" id="TriTrypDB:LpyrH10_12_0430"/>
<dbReference type="InterPro" id="IPR045861">
    <property type="entry name" value="CorA_cytoplasmic_dom"/>
</dbReference>
<feature type="region of interest" description="Disordered" evidence="1">
    <location>
        <begin position="498"/>
        <end position="538"/>
    </location>
</feature>
<dbReference type="RefSeq" id="XP_015657185.1">
    <property type="nucleotide sequence ID" value="XM_015804051.1"/>
</dbReference>
<feature type="compositionally biased region" description="Basic residues" evidence="1">
    <location>
        <begin position="61"/>
        <end position="70"/>
    </location>
</feature>
<sequence>MSANVDVPYTQRSVSALSQRRTNPANARAPQPISDSMVRERLSVNLPDRFHYLHNTVPMGRHRAQHHRHSSSSSSSSSSRSDENGDNGEDDAHSDLNRRARHAPPLGHDDNADDRTRTERRSNVSSDDSGSDSDSGSDDDAPPAEEEYAFYARLVKLGRGDGHDGAHPAAGAPLVAQCCDTVRGTVDLLDEVRLSTGDAADGDRFFWLDLHGVPPPLPGSAEWGQRPRRWQRKQHAALRAAAQAAAQSGGGRPPEVEMRALWTALGLQGTTIEALAEVCQQRQLNPRPERTSLDDVYEEETVGFACPDDRVLHVEPLAAVTEVSLTAQSEPISPENRREAPPRAGLASARLGATHYVVMELATLLTSVPATATSTSAGAWSSTFLSRAGPGDFANEPLNDAVWSEAMGRGMHAFSPGIRDAAAAAVAGASRRGGLRAGRGGRGNRQLAPSTFHPAELATTPLVTSTYVICFPGGCVTWCPGSTLGLVSAVRREKRLAAAQQRRHRWNSPSAAENGTPAPLSTDPHHHSGDDSSDADADVDDGLEVHYVKSWERLQASVFQRLRHMASRKAVSASCGTPAAAAGAASLCTSGFVALLLSTVFDAYLPNTSVVLDEVNGIDSMLSVEGSEEEGRAQADALRRVLLLRRRLSVHRRLLFQKARLLEALDKPAMHTFARFVRTARGPTWPARTAEQTYGGGGVSNVHDGGDASATCFPAAGGKGHAGGRKRNANASRSRARMGEPPSLDAIHKGMLSVLRNLEAARTVLGNTTLIFTSTVNYSNSRTSESSDYFVLICQYMLMVVLPLNIVASHWGMNCVVPFMYLDSLTPFWTIVAMMIFLALAGLALPVYAYRAGRMEMIS</sequence>
<dbReference type="PANTHER" id="PTHR21535:SF93">
    <property type="entry name" value="CORA-LIKE MG2+ TRANSPORTER PROTEIN"/>
    <property type="match status" value="1"/>
</dbReference>
<evidence type="ECO:0000256" key="2">
    <source>
        <dbReference type="SAM" id="Phobius"/>
    </source>
</evidence>
<feature type="compositionally biased region" description="Polar residues" evidence="1">
    <location>
        <begin position="10"/>
        <end position="25"/>
    </location>
</feature>
<dbReference type="EMBL" id="LGTL01000012">
    <property type="protein sequence ID" value="KPA78747.1"/>
    <property type="molecule type" value="Genomic_DNA"/>
</dbReference>
<feature type="region of interest" description="Disordered" evidence="1">
    <location>
        <begin position="325"/>
        <end position="344"/>
    </location>
</feature>
<dbReference type="PANTHER" id="PTHR21535">
    <property type="entry name" value="MAGNESIUM AND COBALT TRANSPORT PROTEIN/MITOCHONDRIAL IMPORT INNER MEMBRANE TRANSLOCASE SUBUNIT TIM8"/>
    <property type="match status" value="1"/>
</dbReference>
<feature type="transmembrane region" description="Helical" evidence="2">
    <location>
        <begin position="789"/>
        <end position="808"/>
    </location>
</feature>
<keyword evidence="2" id="KW-1133">Transmembrane helix</keyword>
<dbReference type="OrthoDB" id="29879at2759"/>